<name>A0ABU4TQI0_9PSEU</name>
<gene>
    <name evidence="2" type="ORF">SK571_13885</name>
</gene>
<keyword evidence="1" id="KW-1133">Transmembrane helix</keyword>
<reference evidence="2 3" key="1">
    <citation type="submission" date="2023-11" db="EMBL/GenBank/DDBJ databases">
        <title>Lentzea sokolovensis, sp. nov., Lentzea kristufkii, sp. nov., and Lentzea miocenensis, sp. nov., rare actinobacteria from Sokolov Coal Basin, Miocene lacustrine sediment, Czech Republic.</title>
        <authorList>
            <person name="Lara A."/>
            <person name="Kotroba L."/>
            <person name="Nouioui I."/>
            <person name="Neumann-Schaal M."/>
            <person name="Mast Y."/>
            <person name="Chronakova A."/>
        </authorList>
    </citation>
    <scope>NUCLEOTIDE SEQUENCE [LARGE SCALE GENOMIC DNA]</scope>
    <source>
        <strain evidence="2 3">BCCO 10_0798</strain>
    </source>
</reference>
<evidence type="ECO:0000313" key="3">
    <source>
        <dbReference type="Proteomes" id="UP001271792"/>
    </source>
</evidence>
<sequence>MGVDLRPDEHVLWQGEPAHHSVFLRPDPRWIRFTLKFDAIKIAIVAGLALLTRGWTDFFDDWPTALMVLGAFVVLDLFYLAEPFLWRYRTLRRTTYYVTDQRVVSVPGRRARSVKLTDIDDLSFAEEPDGSGHIRLDRRLMPDGYGTRTVAELIHVPDVRQVVTLLSTLTGLPESTLIQR</sequence>
<keyword evidence="3" id="KW-1185">Reference proteome</keyword>
<protein>
    <recommendedName>
        <fullName evidence="4">PH domain-containing protein</fullName>
    </recommendedName>
</protein>
<organism evidence="2 3">
    <name type="scientific">Lentzea kristufekii</name>
    <dbReference type="NCBI Taxonomy" id="3095430"/>
    <lineage>
        <taxon>Bacteria</taxon>
        <taxon>Bacillati</taxon>
        <taxon>Actinomycetota</taxon>
        <taxon>Actinomycetes</taxon>
        <taxon>Pseudonocardiales</taxon>
        <taxon>Pseudonocardiaceae</taxon>
        <taxon>Lentzea</taxon>
    </lineage>
</organism>
<keyword evidence="1" id="KW-0812">Transmembrane</keyword>
<dbReference type="EMBL" id="JAXAVV010000005">
    <property type="protein sequence ID" value="MDX8050477.1"/>
    <property type="molecule type" value="Genomic_DNA"/>
</dbReference>
<dbReference type="Proteomes" id="UP001271792">
    <property type="component" value="Unassembled WGS sequence"/>
</dbReference>
<evidence type="ECO:0000256" key="1">
    <source>
        <dbReference type="SAM" id="Phobius"/>
    </source>
</evidence>
<feature type="transmembrane region" description="Helical" evidence="1">
    <location>
        <begin position="62"/>
        <end position="81"/>
    </location>
</feature>
<comment type="caution">
    <text evidence="2">The sequence shown here is derived from an EMBL/GenBank/DDBJ whole genome shotgun (WGS) entry which is preliminary data.</text>
</comment>
<dbReference type="RefSeq" id="WP_319984444.1">
    <property type="nucleotide sequence ID" value="NZ_JAXAVV010000005.1"/>
</dbReference>
<proteinExistence type="predicted"/>
<keyword evidence="1" id="KW-0472">Membrane</keyword>
<evidence type="ECO:0008006" key="4">
    <source>
        <dbReference type="Google" id="ProtNLM"/>
    </source>
</evidence>
<evidence type="ECO:0000313" key="2">
    <source>
        <dbReference type="EMBL" id="MDX8050477.1"/>
    </source>
</evidence>
<accession>A0ABU4TQI0</accession>